<gene>
    <name evidence="2" type="ORF">FIBSPDRAFT_461797</name>
</gene>
<dbReference type="EMBL" id="KV417533">
    <property type="protein sequence ID" value="KZP23379.1"/>
    <property type="molecule type" value="Genomic_DNA"/>
</dbReference>
<protein>
    <submittedName>
        <fullName evidence="2">Uncharacterized protein</fullName>
    </submittedName>
</protein>
<dbReference type="AlphaFoldDB" id="A0A166LW76"/>
<proteinExistence type="predicted"/>
<sequence>MHSLAIARRNYSINVHPGRPVPIALQVSREEQQSMKIPESSLNPAPAPTQDNSGSATSKRKRASSSDSRKRQK</sequence>
<evidence type="ECO:0000313" key="2">
    <source>
        <dbReference type="EMBL" id="KZP23379.1"/>
    </source>
</evidence>
<accession>A0A166LW76</accession>
<evidence type="ECO:0000313" key="3">
    <source>
        <dbReference type="Proteomes" id="UP000076532"/>
    </source>
</evidence>
<name>A0A166LW76_9AGAM</name>
<organism evidence="2 3">
    <name type="scientific">Athelia psychrophila</name>
    <dbReference type="NCBI Taxonomy" id="1759441"/>
    <lineage>
        <taxon>Eukaryota</taxon>
        <taxon>Fungi</taxon>
        <taxon>Dikarya</taxon>
        <taxon>Basidiomycota</taxon>
        <taxon>Agaricomycotina</taxon>
        <taxon>Agaricomycetes</taxon>
        <taxon>Agaricomycetidae</taxon>
        <taxon>Atheliales</taxon>
        <taxon>Atheliaceae</taxon>
        <taxon>Athelia</taxon>
    </lineage>
</organism>
<evidence type="ECO:0000256" key="1">
    <source>
        <dbReference type="SAM" id="MobiDB-lite"/>
    </source>
</evidence>
<keyword evidence="3" id="KW-1185">Reference proteome</keyword>
<feature type="region of interest" description="Disordered" evidence="1">
    <location>
        <begin position="1"/>
        <end position="73"/>
    </location>
</feature>
<reference evidence="2 3" key="1">
    <citation type="journal article" date="2016" name="Mol. Biol. Evol.">
        <title>Comparative Genomics of Early-Diverging Mushroom-Forming Fungi Provides Insights into the Origins of Lignocellulose Decay Capabilities.</title>
        <authorList>
            <person name="Nagy L.G."/>
            <person name="Riley R."/>
            <person name="Tritt A."/>
            <person name="Adam C."/>
            <person name="Daum C."/>
            <person name="Floudas D."/>
            <person name="Sun H."/>
            <person name="Yadav J.S."/>
            <person name="Pangilinan J."/>
            <person name="Larsson K.H."/>
            <person name="Matsuura K."/>
            <person name="Barry K."/>
            <person name="Labutti K."/>
            <person name="Kuo R."/>
            <person name="Ohm R.A."/>
            <person name="Bhattacharya S.S."/>
            <person name="Shirouzu T."/>
            <person name="Yoshinaga Y."/>
            <person name="Martin F.M."/>
            <person name="Grigoriev I.V."/>
            <person name="Hibbett D.S."/>
        </authorList>
    </citation>
    <scope>NUCLEOTIDE SEQUENCE [LARGE SCALE GENOMIC DNA]</scope>
    <source>
        <strain evidence="2 3">CBS 109695</strain>
    </source>
</reference>
<dbReference type="Proteomes" id="UP000076532">
    <property type="component" value="Unassembled WGS sequence"/>
</dbReference>